<dbReference type="InterPro" id="IPR029065">
    <property type="entry name" value="Enolase_C-like"/>
</dbReference>
<accession>A0ABW3PL90</accession>
<evidence type="ECO:0000256" key="1">
    <source>
        <dbReference type="ARBA" id="ARBA00022723"/>
    </source>
</evidence>
<evidence type="ECO:0000259" key="4">
    <source>
        <dbReference type="SMART" id="SM00922"/>
    </source>
</evidence>
<evidence type="ECO:0000313" key="5">
    <source>
        <dbReference type="EMBL" id="MFD1124172.1"/>
    </source>
</evidence>
<protein>
    <submittedName>
        <fullName evidence="5">Mandelate racemase/muconate lactonizing enzyme family protein</fullName>
    </submittedName>
</protein>
<comment type="caution">
    <text evidence="5">The sequence shown here is derived from an EMBL/GenBank/DDBJ whole genome shotgun (WGS) entry which is preliminary data.</text>
</comment>
<evidence type="ECO:0000313" key="6">
    <source>
        <dbReference type="Proteomes" id="UP001597156"/>
    </source>
</evidence>
<dbReference type="CDD" id="cd03316">
    <property type="entry name" value="MR_like"/>
    <property type="match status" value="1"/>
</dbReference>
<dbReference type="RefSeq" id="WP_121977779.1">
    <property type="nucleotide sequence ID" value="NZ_JBHTLH010000005.1"/>
</dbReference>
<keyword evidence="6" id="KW-1185">Reference proteome</keyword>
<dbReference type="PROSITE" id="PS00908">
    <property type="entry name" value="MR_MLE_1"/>
    <property type="match status" value="1"/>
</dbReference>
<organism evidence="5 6">
    <name type="scientific">Lentilactobacillus raoultii</name>
    <dbReference type="NCBI Taxonomy" id="1987503"/>
    <lineage>
        <taxon>Bacteria</taxon>
        <taxon>Bacillati</taxon>
        <taxon>Bacillota</taxon>
        <taxon>Bacilli</taxon>
        <taxon>Lactobacillales</taxon>
        <taxon>Lactobacillaceae</taxon>
        <taxon>Lentilactobacillus</taxon>
    </lineage>
</organism>
<dbReference type="InterPro" id="IPR013341">
    <property type="entry name" value="Mandelate_racemase_N_dom"/>
</dbReference>
<dbReference type="InterPro" id="IPR018110">
    <property type="entry name" value="Mandel_Rmase/mucon_lact_enz_CS"/>
</dbReference>
<dbReference type="Pfam" id="PF13378">
    <property type="entry name" value="MR_MLE_C"/>
    <property type="match status" value="1"/>
</dbReference>
<dbReference type="InterPro" id="IPR029017">
    <property type="entry name" value="Enolase-like_N"/>
</dbReference>
<dbReference type="InterPro" id="IPR036849">
    <property type="entry name" value="Enolase-like_C_sf"/>
</dbReference>
<dbReference type="PANTHER" id="PTHR48080">
    <property type="entry name" value="D-GALACTONATE DEHYDRATASE-RELATED"/>
    <property type="match status" value="1"/>
</dbReference>
<dbReference type="Gene3D" id="3.20.20.120">
    <property type="entry name" value="Enolase-like C-terminal domain"/>
    <property type="match status" value="1"/>
</dbReference>
<dbReference type="SUPFAM" id="SSF54826">
    <property type="entry name" value="Enolase N-terminal domain-like"/>
    <property type="match status" value="1"/>
</dbReference>
<dbReference type="Proteomes" id="UP001597156">
    <property type="component" value="Unassembled WGS sequence"/>
</dbReference>
<sequence length="391" mass="43680">MKITSVDVFQLRWFGLMPAWHPIVVRINTDTGISGFGEAGIAYGVGTDGTIGMITNLAKMIIDADPLQTEKIWQQFYQQTFWAKGGGTIFYAAVSALDTALWDIKGKFFNTPVYQLLGGKLRNQIRAYASQLQFDWNDKVHFLTDPKDYAKAAERAVNQGYSAVKVDPFMVINNHQLRQVKHGLLTSQAMEKYADRLRAIRQTIGPDRELILECHAKLTANSASQFIKKYHELNFYYVEEPCAPMNPDTMTAIKDATGEPLASGERISTRFRFEPFIKDRALSVVQPDIGICGGITEAKKICDMADTNDIDVQFHVCGSPIVTAVALQLEAVIPNALIHEHHEISLKSQVRSSAKYDDQPVNGYFQVPDRPGIGQELSESAMDEAVQTRIE</sequence>
<keyword evidence="2" id="KW-0460">Magnesium</keyword>
<name>A0ABW3PL90_9LACO</name>
<keyword evidence="1" id="KW-0479">Metal-binding</keyword>
<keyword evidence="3" id="KW-0456">Lyase</keyword>
<dbReference type="SFLD" id="SFLDG00179">
    <property type="entry name" value="mandelate_racemase"/>
    <property type="match status" value="1"/>
</dbReference>
<dbReference type="InterPro" id="IPR013342">
    <property type="entry name" value="Mandelate_racemase_C"/>
</dbReference>
<dbReference type="PANTHER" id="PTHR48080:SF2">
    <property type="entry name" value="D-GALACTONATE DEHYDRATASE"/>
    <property type="match status" value="1"/>
</dbReference>
<proteinExistence type="predicted"/>
<dbReference type="Gene3D" id="3.30.390.10">
    <property type="entry name" value="Enolase-like, N-terminal domain"/>
    <property type="match status" value="1"/>
</dbReference>
<reference evidence="6" key="1">
    <citation type="journal article" date="2019" name="Int. J. Syst. Evol. Microbiol.">
        <title>The Global Catalogue of Microorganisms (GCM) 10K type strain sequencing project: providing services to taxonomists for standard genome sequencing and annotation.</title>
        <authorList>
            <consortium name="The Broad Institute Genomics Platform"/>
            <consortium name="The Broad Institute Genome Sequencing Center for Infectious Disease"/>
            <person name="Wu L."/>
            <person name="Ma J."/>
        </authorList>
    </citation>
    <scope>NUCLEOTIDE SEQUENCE [LARGE SCALE GENOMIC DNA]</scope>
    <source>
        <strain evidence="6">CCUG 71848</strain>
    </source>
</reference>
<dbReference type="Pfam" id="PF02746">
    <property type="entry name" value="MR_MLE_N"/>
    <property type="match status" value="1"/>
</dbReference>
<dbReference type="SMART" id="SM00922">
    <property type="entry name" value="MR_MLE"/>
    <property type="match status" value="1"/>
</dbReference>
<feature type="domain" description="Mandelate racemase/muconate lactonizing enzyme C-terminal" evidence="4">
    <location>
        <begin position="146"/>
        <end position="260"/>
    </location>
</feature>
<gene>
    <name evidence="5" type="ORF">ACFQ22_02185</name>
</gene>
<dbReference type="SUPFAM" id="SSF51604">
    <property type="entry name" value="Enolase C-terminal domain-like"/>
    <property type="match status" value="1"/>
</dbReference>
<dbReference type="InterPro" id="IPR034593">
    <property type="entry name" value="DgoD-like"/>
</dbReference>
<evidence type="ECO:0000256" key="3">
    <source>
        <dbReference type="ARBA" id="ARBA00023239"/>
    </source>
</evidence>
<evidence type="ECO:0000256" key="2">
    <source>
        <dbReference type="ARBA" id="ARBA00022842"/>
    </source>
</evidence>
<dbReference type="EMBL" id="JBHTLH010000005">
    <property type="protein sequence ID" value="MFD1124172.1"/>
    <property type="molecule type" value="Genomic_DNA"/>
</dbReference>
<dbReference type="SFLD" id="SFLDS00001">
    <property type="entry name" value="Enolase"/>
    <property type="match status" value="1"/>
</dbReference>